<dbReference type="Proteomes" id="UP000727456">
    <property type="component" value="Unassembled WGS sequence"/>
</dbReference>
<protein>
    <submittedName>
        <fullName evidence="2">Phage gp45-like</fullName>
    </submittedName>
</protein>
<name>A0ABX0TSN5_9SPHN</name>
<reference evidence="2 3" key="1">
    <citation type="submission" date="2020-03" db="EMBL/GenBank/DDBJ databases">
        <title>Genomic Encyclopedia of Type Strains, Phase III (KMG-III): the genomes of soil and plant-associated and newly described type strains.</title>
        <authorList>
            <person name="Whitman W."/>
        </authorList>
    </citation>
    <scope>NUCLEOTIDE SEQUENCE [LARGE SCALE GENOMIC DNA]</scope>
    <source>
        <strain evidence="2 3">CECT 8804</strain>
    </source>
</reference>
<gene>
    <name evidence="2" type="ORF">FHS31_000841</name>
</gene>
<proteinExistence type="predicted"/>
<accession>A0ABX0TSN5</accession>
<dbReference type="InterPro" id="IPR053861">
    <property type="entry name" value="Phage_Mu_Gp45_N"/>
</dbReference>
<evidence type="ECO:0000259" key="1">
    <source>
        <dbReference type="Pfam" id="PF06890"/>
    </source>
</evidence>
<dbReference type="Pfam" id="PF06890">
    <property type="entry name" value="Phage_Mu_Gp45"/>
    <property type="match status" value="1"/>
</dbReference>
<sequence length="182" mass="19307">MIDRLLTLLRVGRLKLVDDDGVIQRMQAFEGDLGAFGGQRIIDKVPYIGQFGLLSVPPLEAELLLAAPAGDRTQTIAIGSNHQPSRPTGNKPGDSGLYDVRRQLLTLAEDGTTIDAAGLQVTIRNASKVRIECDLLEITGDLVSRADGVRVSLNGLRDAYDVHKHPGVAGGGSSTGTTDHSV</sequence>
<organism evidence="2 3">
    <name type="scientific">Sphingomonas vulcanisoli</name>
    <dbReference type="NCBI Taxonomy" id="1658060"/>
    <lineage>
        <taxon>Bacteria</taxon>
        <taxon>Pseudomonadati</taxon>
        <taxon>Pseudomonadota</taxon>
        <taxon>Alphaproteobacteria</taxon>
        <taxon>Sphingomonadales</taxon>
        <taxon>Sphingomonadaceae</taxon>
        <taxon>Sphingomonas</taxon>
    </lineage>
</organism>
<dbReference type="EMBL" id="JAAOZC010000002">
    <property type="protein sequence ID" value="NIJ07245.1"/>
    <property type="molecule type" value="Genomic_DNA"/>
</dbReference>
<keyword evidence="3" id="KW-1185">Reference proteome</keyword>
<evidence type="ECO:0000313" key="3">
    <source>
        <dbReference type="Proteomes" id="UP000727456"/>
    </source>
</evidence>
<comment type="caution">
    <text evidence="2">The sequence shown here is derived from an EMBL/GenBank/DDBJ whole genome shotgun (WGS) entry which is preliminary data.</text>
</comment>
<dbReference type="RefSeq" id="WP_167072126.1">
    <property type="nucleotide sequence ID" value="NZ_JAAOZC010000002.1"/>
</dbReference>
<feature type="domain" description="Bacteriophage Mu Gp45 N-terminal" evidence="1">
    <location>
        <begin position="12"/>
        <end position="83"/>
    </location>
</feature>
<evidence type="ECO:0000313" key="2">
    <source>
        <dbReference type="EMBL" id="NIJ07245.1"/>
    </source>
</evidence>